<comment type="similarity">
    <text evidence="9">Belongs to the GSP H family.</text>
</comment>
<keyword evidence="14" id="KW-1185">Reference proteome</keyword>
<evidence type="ECO:0000256" key="4">
    <source>
        <dbReference type="ARBA" id="ARBA00022481"/>
    </source>
</evidence>
<comment type="caution">
    <text evidence="13">The sequence shown here is derived from an EMBL/GenBank/DDBJ whole genome shotgun (WGS) entry which is preliminary data.</text>
</comment>
<protein>
    <recommendedName>
        <fullName evidence="2">Type II secretion system protein H</fullName>
    </recommendedName>
    <alternativeName>
        <fullName evidence="10">General secretion pathway protein H</fullName>
    </alternativeName>
</protein>
<keyword evidence="8 11" id="KW-0472">Membrane</keyword>
<evidence type="ECO:0000256" key="1">
    <source>
        <dbReference type="ARBA" id="ARBA00004377"/>
    </source>
</evidence>
<dbReference type="Proteomes" id="UP000294980">
    <property type="component" value="Unassembled WGS sequence"/>
</dbReference>
<dbReference type="RefSeq" id="WP_117315716.1">
    <property type="nucleotide sequence ID" value="NZ_QQSW01000003.1"/>
</dbReference>
<evidence type="ECO:0000256" key="2">
    <source>
        <dbReference type="ARBA" id="ARBA00021549"/>
    </source>
</evidence>
<feature type="domain" description="General secretion pathway GspH" evidence="12">
    <location>
        <begin position="48"/>
        <end position="165"/>
    </location>
</feature>
<name>A0A4R2KY56_9GAMM</name>
<dbReference type="InterPro" id="IPR045584">
    <property type="entry name" value="Pilin-like"/>
</dbReference>
<evidence type="ECO:0000313" key="14">
    <source>
        <dbReference type="Proteomes" id="UP000294980"/>
    </source>
</evidence>
<dbReference type="Pfam" id="PF07963">
    <property type="entry name" value="N_methyl"/>
    <property type="match status" value="1"/>
</dbReference>
<evidence type="ECO:0000256" key="10">
    <source>
        <dbReference type="ARBA" id="ARBA00030775"/>
    </source>
</evidence>
<dbReference type="NCBIfam" id="TIGR02532">
    <property type="entry name" value="IV_pilin_GFxxxE"/>
    <property type="match status" value="1"/>
</dbReference>
<dbReference type="GO" id="GO:0015627">
    <property type="term" value="C:type II protein secretion system complex"/>
    <property type="evidence" value="ECO:0007669"/>
    <property type="project" value="InterPro"/>
</dbReference>
<dbReference type="Gene3D" id="3.55.40.10">
    <property type="entry name" value="minor pseudopilin epsh domain"/>
    <property type="match status" value="1"/>
</dbReference>
<evidence type="ECO:0000256" key="3">
    <source>
        <dbReference type="ARBA" id="ARBA00022475"/>
    </source>
</evidence>
<evidence type="ECO:0000256" key="8">
    <source>
        <dbReference type="ARBA" id="ARBA00023136"/>
    </source>
</evidence>
<organism evidence="13 14">
    <name type="scientific">Chromatocurvus halotolerans</name>
    <dbReference type="NCBI Taxonomy" id="1132028"/>
    <lineage>
        <taxon>Bacteria</taxon>
        <taxon>Pseudomonadati</taxon>
        <taxon>Pseudomonadota</taxon>
        <taxon>Gammaproteobacteria</taxon>
        <taxon>Cellvibrionales</taxon>
        <taxon>Halieaceae</taxon>
        <taxon>Chromatocurvus</taxon>
    </lineage>
</organism>
<evidence type="ECO:0000256" key="9">
    <source>
        <dbReference type="ARBA" id="ARBA00025772"/>
    </source>
</evidence>
<dbReference type="OrthoDB" id="6039229at2"/>
<gene>
    <name evidence="13" type="ORF">EV688_105272</name>
</gene>
<proteinExistence type="inferred from homology"/>
<dbReference type="InterPro" id="IPR012902">
    <property type="entry name" value="N_methyl_site"/>
</dbReference>
<dbReference type="EMBL" id="SLWX01000005">
    <property type="protein sequence ID" value="TCO76309.1"/>
    <property type="molecule type" value="Genomic_DNA"/>
</dbReference>
<comment type="subcellular location">
    <subcellularLocation>
        <location evidence="1">Cell inner membrane</location>
        <topology evidence="1">Single-pass membrane protein</topology>
    </subcellularLocation>
</comment>
<dbReference type="GO" id="GO:0005886">
    <property type="term" value="C:plasma membrane"/>
    <property type="evidence" value="ECO:0007669"/>
    <property type="project" value="UniProtKB-SubCell"/>
</dbReference>
<keyword evidence="3" id="KW-1003">Cell membrane</keyword>
<evidence type="ECO:0000256" key="6">
    <source>
        <dbReference type="ARBA" id="ARBA00022692"/>
    </source>
</evidence>
<reference evidence="13 14" key="1">
    <citation type="submission" date="2019-03" db="EMBL/GenBank/DDBJ databases">
        <title>Genomic Encyclopedia of Type Strains, Phase IV (KMG-IV): sequencing the most valuable type-strain genomes for metagenomic binning, comparative biology and taxonomic classification.</title>
        <authorList>
            <person name="Goeker M."/>
        </authorList>
    </citation>
    <scope>NUCLEOTIDE SEQUENCE [LARGE SCALE GENOMIC DNA]</scope>
    <source>
        <strain evidence="13 14">DSM 23344</strain>
    </source>
</reference>
<evidence type="ECO:0000256" key="5">
    <source>
        <dbReference type="ARBA" id="ARBA00022519"/>
    </source>
</evidence>
<sequence>MAEHPYRRSHGFTMIELMVTLVVLGILLGVGIPSFNAIMLNSRTSGVANDLTSAINLARSEAVKRAAPVRVCPSSNPLDTTPTCSGTWSDGWIVSVDVPVGGEPPVRRTWRPPFPGADFAQTSGANQPIIFGPLGQLVSGRVDITIEVDGCRGRRARLLEIAATGRVSVERVLCSADST</sequence>
<evidence type="ECO:0000256" key="11">
    <source>
        <dbReference type="SAM" id="Phobius"/>
    </source>
</evidence>
<evidence type="ECO:0000313" key="13">
    <source>
        <dbReference type="EMBL" id="TCO76309.1"/>
    </source>
</evidence>
<keyword evidence="5" id="KW-0997">Cell inner membrane</keyword>
<keyword evidence="7 11" id="KW-1133">Transmembrane helix</keyword>
<keyword evidence="6 11" id="KW-0812">Transmembrane</keyword>
<feature type="transmembrane region" description="Helical" evidence="11">
    <location>
        <begin position="12"/>
        <end position="35"/>
    </location>
</feature>
<evidence type="ECO:0000256" key="7">
    <source>
        <dbReference type="ARBA" id="ARBA00022989"/>
    </source>
</evidence>
<dbReference type="SUPFAM" id="SSF54523">
    <property type="entry name" value="Pili subunits"/>
    <property type="match status" value="1"/>
</dbReference>
<dbReference type="AlphaFoldDB" id="A0A4R2KY56"/>
<evidence type="ECO:0000259" key="12">
    <source>
        <dbReference type="Pfam" id="PF12019"/>
    </source>
</evidence>
<keyword evidence="4" id="KW-0488">Methylation</keyword>
<dbReference type="InterPro" id="IPR022346">
    <property type="entry name" value="T2SS_GspH"/>
</dbReference>
<dbReference type="GO" id="GO:0015628">
    <property type="term" value="P:protein secretion by the type II secretion system"/>
    <property type="evidence" value="ECO:0007669"/>
    <property type="project" value="InterPro"/>
</dbReference>
<accession>A0A4R2KY56</accession>
<dbReference type="Pfam" id="PF12019">
    <property type="entry name" value="GspH"/>
    <property type="match status" value="1"/>
</dbReference>